<name>A0A7M7N6U7_STRPU</name>
<dbReference type="Gene3D" id="2.60.40.10">
    <property type="entry name" value="Immunoglobulins"/>
    <property type="match status" value="1"/>
</dbReference>
<reference evidence="8" key="1">
    <citation type="submission" date="2015-02" db="EMBL/GenBank/DDBJ databases">
        <title>Genome sequencing for Strongylocentrotus purpuratus.</title>
        <authorList>
            <person name="Murali S."/>
            <person name="Liu Y."/>
            <person name="Vee V."/>
            <person name="English A."/>
            <person name="Wang M."/>
            <person name="Skinner E."/>
            <person name="Han Y."/>
            <person name="Muzny D.M."/>
            <person name="Worley K.C."/>
            <person name="Gibbs R.A."/>
        </authorList>
    </citation>
    <scope>NUCLEOTIDE SEQUENCE</scope>
</reference>
<dbReference type="InterPro" id="IPR001611">
    <property type="entry name" value="Leu-rich_rpt"/>
</dbReference>
<dbReference type="PROSITE" id="PS51450">
    <property type="entry name" value="LRR"/>
    <property type="match status" value="4"/>
</dbReference>
<accession>A0A7M7N6U7</accession>
<sequence length="667" mass="75220">MSLAYNKLPDAPKVPFKIWNLNLEGNAVTDLSNAVFTYPKVILELNIDKNNVEYLDKLQKMDNLMILSLESNGIRSIADTIFAYLPSLERINLARNKIVDVSPFRNMSYITEIILTENNIRHIRHPAFTNIPNIAFIDLKDNEIVCYIPHSDFSVPSSLLLGSNKISVINMNPAGNYSNVVILNINNNHLGNFSIHPFPGLSSLHASNNFIKDVISLKYEHRFLTYINLCYNQIGNVKNFENLPALKWLVLCHNSIKTLDDNSLIGLFSLLTLDLSYNKLSELLNFTALPALSRLDLSGNIIHVIGNATFDHLPRLVTLNLSQNQISKLGFLSSMPSLETLSLSHNQLRTIHPHDFSNLNNIRALNLSRNRIRSVNKDSFGELQQLWVLDLSYNQIVSFEFSALEHQNNLATLHLAGNLLTTLDIIFLSFSLKSIVINLQDNPWLCDCDLIMAARMLESWMDDPVVCNQPAGYYNSSLVELAMSNHFTCLPQLCSQPLQTLLTFIGDQSVEIPCPIITSNLSVIIHWSFTSHRQQLPSIGSELPDGVSVLSHNALFIEHVGLNLTGTYTCWSENGAGRTKFMVNLLVEERSGMVQKLMEDSTLTVLAKNWKETLSCGNSGSRNIDRSITRMILSVLVALYKYFVHLLQTIVFLKYEFKQTNITGEKH</sequence>
<keyword evidence="5" id="KW-1133">Transmembrane helix</keyword>
<dbReference type="InterPro" id="IPR003599">
    <property type="entry name" value="Ig_sub"/>
</dbReference>
<protein>
    <recommendedName>
        <fullName evidence="6">Ig-like domain-containing protein</fullName>
    </recommendedName>
</protein>
<keyword evidence="2" id="KW-0732">Signal</keyword>
<dbReference type="KEGG" id="spu:105443068"/>
<feature type="domain" description="Ig-like" evidence="6">
    <location>
        <begin position="491"/>
        <end position="584"/>
    </location>
</feature>
<dbReference type="SUPFAM" id="SSF48726">
    <property type="entry name" value="Immunoglobulin"/>
    <property type="match status" value="1"/>
</dbReference>
<dbReference type="InterPro" id="IPR003591">
    <property type="entry name" value="Leu-rich_rpt_typical-subtyp"/>
</dbReference>
<dbReference type="EnsemblMetazoa" id="XM_030976153">
    <property type="protein sequence ID" value="XP_030832013"/>
    <property type="gene ID" value="LOC105443068"/>
</dbReference>
<dbReference type="OrthoDB" id="643377at2759"/>
<dbReference type="InParanoid" id="A0A7M7N6U7"/>
<evidence type="ECO:0000256" key="1">
    <source>
        <dbReference type="ARBA" id="ARBA00022614"/>
    </source>
</evidence>
<dbReference type="OMA" id="ELAMSNH"/>
<dbReference type="SUPFAM" id="SSF52058">
    <property type="entry name" value="L domain-like"/>
    <property type="match status" value="2"/>
</dbReference>
<dbReference type="InterPro" id="IPR032675">
    <property type="entry name" value="LRR_dom_sf"/>
</dbReference>
<keyword evidence="5" id="KW-0472">Membrane</keyword>
<dbReference type="SMART" id="SM00369">
    <property type="entry name" value="LRR_TYP"/>
    <property type="match status" value="9"/>
</dbReference>
<dbReference type="InterPro" id="IPR007110">
    <property type="entry name" value="Ig-like_dom"/>
</dbReference>
<keyword evidence="8" id="KW-1185">Reference proteome</keyword>
<organism evidence="7 8">
    <name type="scientific">Strongylocentrotus purpuratus</name>
    <name type="common">Purple sea urchin</name>
    <dbReference type="NCBI Taxonomy" id="7668"/>
    <lineage>
        <taxon>Eukaryota</taxon>
        <taxon>Metazoa</taxon>
        <taxon>Echinodermata</taxon>
        <taxon>Eleutherozoa</taxon>
        <taxon>Echinozoa</taxon>
        <taxon>Echinoidea</taxon>
        <taxon>Euechinoidea</taxon>
        <taxon>Echinacea</taxon>
        <taxon>Camarodonta</taxon>
        <taxon>Echinidea</taxon>
        <taxon>Strongylocentrotidae</taxon>
        <taxon>Strongylocentrotus</taxon>
    </lineage>
</organism>
<evidence type="ECO:0000256" key="5">
    <source>
        <dbReference type="SAM" id="Phobius"/>
    </source>
</evidence>
<dbReference type="Pfam" id="PF13855">
    <property type="entry name" value="LRR_8"/>
    <property type="match status" value="4"/>
</dbReference>
<evidence type="ECO:0000256" key="3">
    <source>
        <dbReference type="ARBA" id="ARBA00022737"/>
    </source>
</evidence>
<dbReference type="Proteomes" id="UP000007110">
    <property type="component" value="Unassembled WGS sequence"/>
</dbReference>
<reference evidence="7" key="2">
    <citation type="submission" date="2021-01" db="UniProtKB">
        <authorList>
            <consortium name="EnsemblMetazoa"/>
        </authorList>
    </citation>
    <scope>IDENTIFICATION</scope>
</reference>
<evidence type="ECO:0000313" key="8">
    <source>
        <dbReference type="Proteomes" id="UP000007110"/>
    </source>
</evidence>
<dbReference type="PRINTS" id="PR00019">
    <property type="entry name" value="LEURICHRPT"/>
</dbReference>
<evidence type="ECO:0000256" key="4">
    <source>
        <dbReference type="ARBA" id="ARBA00023157"/>
    </source>
</evidence>
<dbReference type="GeneID" id="105443068"/>
<dbReference type="PANTHER" id="PTHR24366">
    <property type="entry name" value="IG(IMMUNOGLOBULIN) AND LRR(LEUCINE RICH REPEAT) DOMAINS"/>
    <property type="match status" value="1"/>
</dbReference>
<dbReference type="PANTHER" id="PTHR24366:SF162">
    <property type="entry name" value="IG-LIKE DOMAIN-CONTAINING PROTEIN"/>
    <property type="match status" value="1"/>
</dbReference>
<dbReference type="InterPro" id="IPR036179">
    <property type="entry name" value="Ig-like_dom_sf"/>
</dbReference>
<dbReference type="FunFam" id="3.80.10.10:FF:001360">
    <property type="entry name" value="Uncharacterized protein"/>
    <property type="match status" value="1"/>
</dbReference>
<keyword evidence="4" id="KW-1015">Disulfide bond</keyword>
<dbReference type="PROSITE" id="PS50835">
    <property type="entry name" value="IG_LIKE"/>
    <property type="match status" value="1"/>
</dbReference>
<dbReference type="SMART" id="SM00409">
    <property type="entry name" value="IG"/>
    <property type="match status" value="1"/>
</dbReference>
<keyword evidence="5" id="KW-0812">Transmembrane</keyword>
<evidence type="ECO:0000313" key="7">
    <source>
        <dbReference type="EnsemblMetazoa" id="XP_030832013"/>
    </source>
</evidence>
<dbReference type="InterPro" id="IPR013783">
    <property type="entry name" value="Ig-like_fold"/>
</dbReference>
<dbReference type="RefSeq" id="XP_030832013.1">
    <property type="nucleotide sequence ID" value="XM_030976153.1"/>
</dbReference>
<keyword evidence="1" id="KW-0433">Leucine-rich repeat</keyword>
<evidence type="ECO:0000259" key="6">
    <source>
        <dbReference type="PROSITE" id="PS50835"/>
    </source>
</evidence>
<dbReference type="AlphaFoldDB" id="A0A7M7N6U7"/>
<proteinExistence type="predicted"/>
<dbReference type="Gene3D" id="3.80.10.10">
    <property type="entry name" value="Ribonuclease Inhibitor"/>
    <property type="match status" value="3"/>
</dbReference>
<feature type="transmembrane region" description="Helical" evidence="5">
    <location>
        <begin position="631"/>
        <end position="653"/>
    </location>
</feature>
<keyword evidence="3" id="KW-0677">Repeat</keyword>
<evidence type="ECO:0000256" key="2">
    <source>
        <dbReference type="ARBA" id="ARBA00022729"/>
    </source>
</evidence>